<keyword evidence="3" id="KW-0560">Oxidoreductase</keyword>
<dbReference type="PRINTS" id="PR00081">
    <property type="entry name" value="GDHRDH"/>
</dbReference>
<evidence type="ECO:0000256" key="3">
    <source>
        <dbReference type="ARBA" id="ARBA00023002"/>
    </source>
</evidence>
<dbReference type="GO" id="GO:0016491">
    <property type="term" value="F:oxidoreductase activity"/>
    <property type="evidence" value="ECO:0007669"/>
    <property type="project" value="UniProtKB-KW"/>
</dbReference>
<proteinExistence type="inferred from homology"/>
<evidence type="ECO:0000256" key="1">
    <source>
        <dbReference type="ARBA" id="ARBA00006484"/>
    </source>
</evidence>
<protein>
    <submittedName>
        <fullName evidence="4">NAD(P)-binding protein</fullName>
    </submittedName>
</protein>
<organism evidence="4 5">
    <name type="scientific">Cylindrobasidium torrendii FP15055 ss-10</name>
    <dbReference type="NCBI Taxonomy" id="1314674"/>
    <lineage>
        <taxon>Eukaryota</taxon>
        <taxon>Fungi</taxon>
        <taxon>Dikarya</taxon>
        <taxon>Basidiomycota</taxon>
        <taxon>Agaricomycotina</taxon>
        <taxon>Agaricomycetes</taxon>
        <taxon>Agaricomycetidae</taxon>
        <taxon>Agaricales</taxon>
        <taxon>Marasmiineae</taxon>
        <taxon>Physalacriaceae</taxon>
        <taxon>Cylindrobasidium</taxon>
    </lineage>
</organism>
<dbReference type="SUPFAM" id="SSF51735">
    <property type="entry name" value="NAD(P)-binding Rossmann-fold domains"/>
    <property type="match status" value="1"/>
</dbReference>
<dbReference type="PANTHER" id="PTHR24320">
    <property type="entry name" value="RETINOL DEHYDROGENASE"/>
    <property type="match status" value="1"/>
</dbReference>
<comment type="similarity">
    <text evidence="1">Belongs to the short-chain dehydrogenases/reductases (SDR) family.</text>
</comment>
<evidence type="ECO:0000313" key="5">
    <source>
        <dbReference type="Proteomes" id="UP000054007"/>
    </source>
</evidence>
<accession>A0A0D7BCE1</accession>
<dbReference type="PANTHER" id="PTHR24320:SF282">
    <property type="entry name" value="WW DOMAIN-CONTAINING OXIDOREDUCTASE"/>
    <property type="match status" value="1"/>
</dbReference>
<dbReference type="InterPro" id="IPR036291">
    <property type="entry name" value="NAD(P)-bd_dom_sf"/>
</dbReference>
<dbReference type="InterPro" id="IPR002347">
    <property type="entry name" value="SDR_fam"/>
</dbReference>
<evidence type="ECO:0000256" key="2">
    <source>
        <dbReference type="ARBA" id="ARBA00022857"/>
    </source>
</evidence>
<dbReference type="STRING" id="1314674.A0A0D7BCE1"/>
<evidence type="ECO:0000313" key="4">
    <source>
        <dbReference type="EMBL" id="KIY67920.1"/>
    </source>
</evidence>
<dbReference type="Gene3D" id="3.40.50.720">
    <property type="entry name" value="NAD(P)-binding Rossmann-like Domain"/>
    <property type="match status" value="1"/>
</dbReference>
<dbReference type="EMBL" id="KN880514">
    <property type="protein sequence ID" value="KIY67920.1"/>
    <property type="molecule type" value="Genomic_DNA"/>
</dbReference>
<gene>
    <name evidence="4" type="ORF">CYLTODRAFT_396269</name>
</gene>
<reference evidence="4 5" key="1">
    <citation type="journal article" date="2015" name="Fungal Genet. Biol.">
        <title>Evolution of novel wood decay mechanisms in Agaricales revealed by the genome sequences of Fistulina hepatica and Cylindrobasidium torrendii.</title>
        <authorList>
            <person name="Floudas D."/>
            <person name="Held B.W."/>
            <person name="Riley R."/>
            <person name="Nagy L.G."/>
            <person name="Koehler G."/>
            <person name="Ransdell A.S."/>
            <person name="Younus H."/>
            <person name="Chow J."/>
            <person name="Chiniquy J."/>
            <person name="Lipzen A."/>
            <person name="Tritt A."/>
            <person name="Sun H."/>
            <person name="Haridas S."/>
            <person name="LaButti K."/>
            <person name="Ohm R.A."/>
            <person name="Kues U."/>
            <person name="Blanchette R.A."/>
            <person name="Grigoriev I.V."/>
            <person name="Minto R.E."/>
            <person name="Hibbett D.S."/>
        </authorList>
    </citation>
    <scope>NUCLEOTIDE SEQUENCE [LARGE SCALE GENOMIC DNA]</scope>
    <source>
        <strain evidence="4 5">FP15055 ss-10</strain>
    </source>
</reference>
<dbReference type="OrthoDB" id="191139at2759"/>
<dbReference type="Pfam" id="PF00106">
    <property type="entry name" value="adh_short"/>
    <property type="match status" value="1"/>
</dbReference>
<keyword evidence="5" id="KW-1185">Reference proteome</keyword>
<sequence length="313" mass="35050">MLRRFYDQQWPPAPTFDVKRDIPDLTGKVAIVTGGNSGTGYETAKELLRHNATVYLGCRNETRAKDAIENLKKECDGKEARFLPLDLSSFASIKRAVDDFTQREQRLDILYNNGGGMTSTPEQRHTEDGYDMTFGVNLVGPFYLTKLLLPTLISSAKSSPTKHVRVVNVSSFASELTSHVDIDLQSKGNKRLKANPNQMYFQAKFGTVVFSNELARRYGDQGIVSTSVHPGTIRSNFQRNMTGLTRAIIMSLTYPQEMGALTMLYAGTVPEGDGFNGQYLNPWGRLVPPNPASKDMKIREELWNWLDAQVKDI</sequence>
<dbReference type="AlphaFoldDB" id="A0A0D7BCE1"/>
<dbReference type="Proteomes" id="UP000054007">
    <property type="component" value="Unassembled WGS sequence"/>
</dbReference>
<keyword evidence="2" id="KW-0521">NADP</keyword>
<name>A0A0D7BCE1_9AGAR</name>